<dbReference type="SUPFAM" id="SSF82919">
    <property type="entry name" value="Zn-finger domain of Sec23/24"/>
    <property type="match status" value="1"/>
</dbReference>
<dbReference type="GO" id="GO:0030127">
    <property type="term" value="C:COPII vesicle coat"/>
    <property type="evidence" value="ECO:0007669"/>
    <property type="project" value="InterPro"/>
</dbReference>
<reference evidence="1 2" key="1">
    <citation type="journal article" date="2017" name="Front. Microbiol.">
        <title>New Insights into the Diversity of the Genus Faecalibacterium.</title>
        <authorList>
            <person name="Benevides L."/>
            <person name="Burman S."/>
            <person name="Martin R."/>
            <person name="Robert V."/>
            <person name="Thomas M."/>
            <person name="Miquel S."/>
            <person name="Chain F."/>
            <person name="Sokol H."/>
            <person name="Bermudez-Humaran L.G."/>
            <person name="Morrison M."/>
            <person name="Langella P."/>
            <person name="Azevedo V.A."/>
            <person name="Chatel J.M."/>
            <person name="Soares S."/>
        </authorList>
    </citation>
    <scope>NUCLEOTIDE SEQUENCE [LARGE SCALE GENOMIC DNA]</scope>
    <source>
        <strain evidence="1 2">CNCM I 4644</strain>
    </source>
</reference>
<dbReference type="EMBL" id="NMTZ01000024">
    <property type="protein sequence ID" value="PDX83581.1"/>
    <property type="molecule type" value="Genomic_DNA"/>
</dbReference>
<dbReference type="RefSeq" id="WP_097779813.1">
    <property type="nucleotide sequence ID" value="NZ_JAKNHV010000001.1"/>
</dbReference>
<dbReference type="GO" id="GO:0008270">
    <property type="term" value="F:zinc ion binding"/>
    <property type="evidence" value="ECO:0007669"/>
    <property type="project" value="InterPro"/>
</dbReference>
<organism evidence="1 2">
    <name type="scientific">Faecalibacterium prausnitzii</name>
    <dbReference type="NCBI Taxonomy" id="853"/>
    <lineage>
        <taxon>Bacteria</taxon>
        <taxon>Bacillati</taxon>
        <taxon>Bacillota</taxon>
        <taxon>Clostridia</taxon>
        <taxon>Eubacteriales</taxon>
        <taxon>Oscillospiraceae</taxon>
        <taxon>Faecalibacterium</taxon>
    </lineage>
</organism>
<gene>
    <name evidence="1" type="ORF">CGS59_09900</name>
</gene>
<dbReference type="AlphaFoldDB" id="A0A2A7AX28"/>
<dbReference type="Proteomes" id="UP000220480">
    <property type="component" value="Unassembled WGS sequence"/>
</dbReference>
<accession>A0A2A7AX28</accession>
<dbReference type="GO" id="GO:0006888">
    <property type="term" value="P:endoplasmic reticulum to Golgi vesicle-mediated transport"/>
    <property type="evidence" value="ECO:0007669"/>
    <property type="project" value="InterPro"/>
</dbReference>
<sequence length="62" mass="7256">MSGRFPNVDWWCDYCGALLNYQNGFDDSNDTWACTECGTINRISASEIYESHKDYRKKNHLD</sequence>
<dbReference type="GO" id="GO:0006886">
    <property type="term" value="P:intracellular protein transport"/>
    <property type="evidence" value="ECO:0007669"/>
    <property type="project" value="InterPro"/>
</dbReference>
<comment type="caution">
    <text evidence="1">The sequence shown here is derived from an EMBL/GenBank/DDBJ whole genome shotgun (WGS) entry which is preliminary data.</text>
</comment>
<dbReference type="InterPro" id="IPR036174">
    <property type="entry name" value="Znf_Sec23_Sec24_sf"/>
</dbReference>
<evidence type="ECO:0000313" key="1">
    <source>
        <dbReference type="EMBL" id="PDX83581.1"/>
    </source>
</evidence>
<proteinExistence type="predicted"/>
<evidence type="ECO:0000313" key="2">
    <source>
        <dbReference type="Proteomes" id="UP000220480"/>
    </source>
</evidence>
<protein>
    <submittedName>
        <fullName evidence="1">Sec23/Sec24 zinc finger-containing protein</fullName>
    </submittedName>
</protein>
<name>A0A2A7AX28_9FIRM</name>